<evidence type="ECO:0000256" key="3">
    <source>
        <dbReference type="ARBA" id="ARBA00022475"/>
    </source>
</evidence>
<evidence type="ECO:0000256" key="7">
    <source>
        <dbReference type="SAM" id="Phobius"/>
    </source>
</evidence>
<feature type="transmembrane region" description="Helical" evidence="7">
    <location>
        <begin position="374"/>
        <end position="392"/>
    </location>
</feature>
<dbReference type="Gene3D" id="1.20.1250.20">
    <property type="entry name" value="MFS general substrate transporter like domains"/>
    <property type="match status" value="2"/>
</dbReference>
<dbReference type="AlphaFoldDB" id="A0A9W6SNL5"/>
<evidence type="ECO:0000256" key="5">
    <source>
        <dbReference type="ARBA" id="ARBA00022989"/>
    </source>
</evidence>
<dbReference type="EMBL" id="BSTX01000002">
    <property type="protein sequence ID" value="GLZ79170.1"/>
    <property type="molecule type" value="Genomic_DNA"/>
</dbReference>
<evidence type="ECO:0000256" key="1">
    <source>
        <dbReference type="ARBA" id="ARBA00004651"/>
    </source>
</evidence>
<feature type="transmembrane region" description="Helical" evidence="7">
    <location>
        <begin position="305"/>
        <end position="327"/>
    </location>
</feature>
<feature type="transmembrane region" description="Helical" evidence="7">
    <location>
        <begin position="282"/>
        <end position="299"/>
    </location>
</feature>
<dbReference type="PROSITE" id="PS50850">
    <property type="entry name" value="MFS"/>
    <property type="match status" value="1"/>
</dbReference>
<sequence>MTTTAPTPVSLRSLIAPVYLPTVLFGIGQGAVAPIIVVSARELGASIGVAGLIAALAGIGNLAADIPAGALAGRIGERRTMTLATVLLTVSLVGCAFTGSLWLLGVSVFLMGMARAAWGLARQTYVTEAVPYALRARALSTLGGTQRIGMFAGPFLGALALTWWGTSAAYWVHLVTAVAGLAVLLLVPSPEGADKADAVKPGDGHHGTLAVLRENLPVFLTLGLAASAVGALRAARPVVIPLWADVLGIDPAATSVVFGVAAAVDMLLFYPAGKVMDKYGRRWVAIPCMVIMAISLLLIPLTHDVWSLGAVAMLFGFGNGIGSGIVMTLGADASPDVGRARFLGGWRLCADMGVTGGPLLMSGIAAVFALGPAIIAMGLLGALGAVAMWKWVPRPSHG</sequence>
<gene>
    <name evidence="9" type="ORF">Afil01_39770</name>
</gene>
<dbReference type="SUPFAM" id="SSF103473">
    <property type="entry name" value="MFS general substrate transporter"/>
    <property type="match status" value="1"/>
</dbReference>
<dbReference type="GO" id="GO:0022857">
    <property type="term" value="F:transmembrane transporter activity"/>
    <property type="evidence" value="ECO:0007669"/>
    <property type="project" value="InterPro"/>
</dbReference>
<keyword evidence="2" id="KW-0813">Transport</keyword>
<feature type="transmembrane region" description="Helical" evidence="7">
    <location>
        <begin position="84"/>
        <end position="112"/>
    </location>
</feature>
<comment type="subcellular location">
    <subcellularLocation>
        <location evidence="1">Cell membrane</location>
        <topology evidence="1">Multi-pass membrane protein</topology>
    </subcellularLocation>
</comment>
<feature type="transmembrane region" description="Helical" evidence="7">
    <location>
        <begin position="216"/>
        <end position="232"/>
    </location>
</feature>
<feature type="transmembrane region" description="Helical" evidence="7">
    <location>
        <begin position="18"/>
        <end position="38"/>
    </location>
</feature>
<dbReference type="InterPro" id="IPR011701">
    <property type="entry name" value="MFS"/>
</dbReference>
<feature type="transmembrane region" description="Helical" evidence="7">
    <location>
        <begin position="170"/>
        <end position="187"/>
    </location>
</feature>
<keyword evidence="4 7" id="KW-0812">Transmembrane</keyword>
<feature type="transmembrane region" description="Helical" evidence="7">
    <location>
        <begin position="147"/>
        <end position="164"/>
    </location>
</feature>
<comment type="caution">
    <text evidence="9">The sequence shown here is derived from an EMBL/GenBank/DDBJ whole genome shotgun (WGS) entry which is preliminary data.</text>
</comment>
<protein>
    <submittedName>
        <fullName evidence="9">MFS transporter</fullName>
    </submittedName>
</protein>
<keyword evidence="10" id="KW-1185">Reference proteome</keyword>
<organism evidence="9 10">
    <name type="scientific">Actinorhabdospora filicis</name>
    <dbReference type="NCBI Taxonomy" id="1785913"/>
    <lineage>
        <taxon>Bacteria</taxon>
        <taxon>Bacillati</taxon>
        <taxon>Actinomycetota</taxon>
        <taxon>Actinomycetes</taxon>
        <taxon>Micromonosporales</taxon>
        <taxon>Micromonosporaceae</taxon>
        <taxon>Actinorhabdospora</taxon>
    </lineage>
</organism>
<keyword evidence="5 7" id="KW-1133">Transmembrane helix</keyword>
<dbReference type="GO" id="GO:0005886">
    <property type="term" value="C:plasma membrane"/>
    <property type="evidence" value="ECO:0007669"/>
    <property type="project" value="UniProtKB-SubCell"/>
</dbReference>
<feature type="domain" description="Major facilitator superfamily (MFS) profile" evidence="8">
    <location>
        <begin position="14"/>
        <end position="396"/>
    </location>
</feature>
<dbReference type="Proteomes" id="UP001165079">
    <property type="component" value="Unassembled WGS sequence"/>
</dbReference>
<dbReference type="Pfam" id="PF07690">
    <property type="entry name" value="MFS_1"/>
    <property type="match status" value="2"/>
</dbReference>
<accession>A0A9W6SNL5</accession>
<feature type="transmembrane region" description="Helical" evidence="7">
    <location>
        <begin position="45"/>
        <end position="64"/>
    </location>
</feature>
<keyword evidence="3" id="KW-1003">Cell membrane</keyword>
<evidence type="ECO:0000256" key="2">
    <source>
        <dbReference type="ARBA" id="ARBA00022448"/>
    </source>
</evidence>
<dbReference type="PANTHER" id="PTHR23517">
    <property type="entry name" value="RESISTANCE PROTEIN MDTM, PUTATIVE-RELATED-RELATED"/>
    <property type="match status" value="1"/>
</dbReference>
<evidence type="ECO:0000259" key="8">
    <source>
        <dbReference type="PROSITE" id="PS50850"/>
    </source>
</evidence>
<dbReference type="CDD" id="cd17325">
    <property type="entry name" value="MFS_MdtG_SLC18_like"/>
    <property type="match status" value="1"/>
</dbReference>
<reference evidence="9" key="1">
    <citation type="submission" date="2023-03" db="EMBL/GenBank/DDBJ databases">
        <title>Actinorhabdospora filicis NBRC 111898.</title>
        <authorList>
            <person name="Ichikawa N."/>
            <person name="Sato H."/>
            <person name="Tonouchi N."/>
        </authorList>
    </citation>
    <scope>NUCLEOTIDE SEQUENCE</scope>
    <source>
        <strain evidence="9">NBRC 111898</strain>
    </source>
</reference>
<name>A0A9W6SNL5_9ACTN</name>
<feature type="transmembrane region" description="Helical" evidence="7">
    <location>
        <begin position="252"/>
        <end position="270"/>
    </location>
</feature>
<dbReference type="InterPro" id="IPR036259">
    <property type="entry name" value="MFS_trans_sf"/>
</dbReference>
<proteinExistence type="predicted"/>
<evidence type="ECO:0000256" key="4">
    <source>
        <dbReference type="ARBA" id="ARBA00022692"/>
    </source>
</evidence>
<keyword evidence="6 7" id="KW-0472">Membrane</keyword>
<dbReference type="InterPro" id="IPR050171">
    <property type="entry name" value="MFS_Transporters"/>
</dbReference>
<evidence type="ECO:0000313" key="10">
    <source>
        <dbReference type="Proteomes" id="UP001165079"/>
    </source>
</evidence>
<dbReference type="RefSeq" id="WP_285664292.1">
    <property type="nucleotide sequence ID" value="NZ_BSTX01000002.1"/>
</dbReference>
<dbReference type="PANTHER" id="PTHR23517:SF3">
    <property type="entry name" value="INTEGRAL MEMBRANE TRANSPORT PROTEIN"/>
    <property type="match status" value="1"/>
</dbReference>
<evidence type="ECO:0000313" key="9">
    <source>
        <dbReference type="EMBL" id="GLZ79170.1"/>
    </source>
</evidence>
<evidence type="ECO:0000256" key="6">
    <source>
        <dbReference type="ARBA" id="ARBA00023136"/>
    </source>
</evidence>
<dbReference type="InterPro" id="IPR020846">
    <property type="entry name" value="MFS_dom"/>
</dbReference>